<protein>
    <recommendedName>
        <fullName evidence="3">HMA domain-containing protein</fullName>
    </recommendedName>
</protein>
<dbReference type="OrthoDB" id="7345868at2"/>
<organism evidence="1 2">
    <name type="scientific">Methyloprofundus sedimenti</name>
    <dbReference type="NCBI Taxonomy" id="1420851"/>
    <lineage>
        <taxon>Bacteria</taxon>
        <taxon>Pseudomonadati</taxon>
        <taxon>Pseudomonadota</taxon>
        <taxon>Gammaproteobacteria</taxon>
        <taxon>Methylococcales</taxon>
        <taxon>Methylococcaceae</taxon>
        <taxon>Methyloprofundus</taxon>
    </lineage>
</organism>
<evidence type="ECO:0000313" key="2">
    <source>
        <dbReference type="Proteomes" id="UP000191980"/>
    </source>
</evidence>
<evidence type="ECO:0008006" key="3">
    <source>
        <dbReference type="Google" id="ProtNLM"/>
    </source>
</evidence>
<reference evidence="1 2" key="1">
    <citation type="submission" date="2015-12" db="EMBL/GenBank/DDBJ databases">
        <authorList>
            <person name="Shamseldin A."/>
            <person name="Moawad H."/>
            <person name="Abd El-Rahim W.M."/>
            <person name="Sadowsky M.J."/>
        </authorList>
    </citation>
    <scope>NUCLEOTIDE SEQUENCE [LARGE SCALE GENOMIC DNA]</scope>
    <source>
        <strain evidence="1 2">WF1</strain>
    </source>
</reference>
<name>A0A1V8M3G1_9GAMM</name>
<keyword evidence="2" id="KW-1185">Reference proteome</keyword>
<dbReference type="AlphaFoldDB" id="A0A1V8M3G1"/>
<dbReference type="STRING" id="1420851.AU255_17285"/>
<accession>A0A1V8M3G1</accession>
<evidence type="ECO:0000313" key="1">
    <source>
        <dbReference type="EMBL" id="OQK15933.1"/>
    </source>
</evidence>
<dbReference type="EMBL" id="LPUF01000003">
    <property type="protein sequence ID" value="OQK15933.1"/>
    <property type="molecule type" value="Genomic_DNA"/>
</dbReference>
<dbReference type="RefSeq" id="WP_080524155.1">
    <property type="nucleotide sequence ID" value="NZ_LPUF01000003.1"/>
</dbReference>
<dbReference type="Proteomes" id="UP000191980">
    <property type="component" value="Unassembled WGS sequence"/>
</dbReference>
<proteinExistence type="predicted"/>
<gene>
    <name evidence="1" type="ORF">AU255_17285</name>
</gene>
<sequence length="204" mass="24094">MSIQKEIILRYKSSGHVRFQIPERLCSDEVASFVSDAIRDFEGVYRVNLFSNKRKLSIRFTEESVSLQELAKQLIELLTDLENKGFFNAKPDTVTSSRFTKNLKMPNWKGTRWAKEKYTETKETAQAISILAKLGLKKKPEILANPEKTLITFFNDVLVLFLIKIHWKLITKKWILEPLKYRYQWLTIFYLMFLFIRSKTTKSK</sequence>
<comment type="caution">
    <text evidence="1">The sequence shown here is derived from an EMBL/GenBank/DDBJ whole genome shotgun (WGS) entry which is preliminary data.</text>
</comment>